<dbReference type="NCBIfam" id="NF035944">
    <property type="entry name" value="PEPxxWA-CTERM"/>
    <property type="match status" value="1"/>
</dbReference>
<evidence type="ECO:0000259" key="1">
    <source>
        <dbReference type="Pfam" id="PF07589"/>
    </source>
</evidence>
<evidence type="ECO:0000313" key="2">
    <source>
        <dbReference type="EMBL" id="SDQ70071.1"/>
    </source>
</evidence>
<organism evidence="2 3">
    <name type="scientific">Nitrosospira multiformis</name>
    <dbReference type="NCBI Taxonomy" id="1231"/>
    <lineage>
        <taxon>Bacteria</taxon>
        <taxon>Pseudomonadati</taxon>
        <taxon>Pseudomonadota</taxon>
        <taxon>Betaproteobacteria</taxon>
        <taxon>Nitrosomonadales</taxon>
        <taxon>Nitrosomonadaceae</taxon>
        <taxon>Nitrosospira</taxon>
    </lineage>
</organism>
<dbReference type="RefSeq" id="WP_074632101.1">
    <property type="nucleotide sequence ID" value="NZ_FNKY01000001.1"/>
</dbReference>
<feature type="domain" description="Ice-binding protein C-terminal" evidence="1">
    <location>
        <begin position="152"/>
        <end position="177"/>
    </location>
</feature>
<gene>
    <name evidence="2" type="ORF">SAMN05216402_1920</name>
</gene>
<accession>A0ABY0TEC1</accession>
<reference evidence="2 3" key="1">
    <citation type="submission" date="2016-10" db="EMBL/GenBank/DDBJ databases">
        <authorList>
            <person name="Varghese N."/>
            <person name="Submissions S."/>
        </authorList>
    </citation>
    <scope>NUCLEOTIDE SEQUENCE [LARGE SCALE GENOMIC DNA]</scope>
    <source>
        <strain evidence="2 3">Nl1</strain>
    </source>
</reference>
<protein>
    <submittedName>
        <fullName evidence="2">PEP-CTERM protein-sorting domain-containing protein</fullName>
    </submittedName>
</protein>
<evidence type="ECO:0000313" key="3">
    <source>
        <dbReference type="Proteomes" id="UP000183471"/>
    </source>
</evidence>
<comment type="caution">
    <text evidence="2">The sequence shown here is derived from an EMBL/GenBank/DDBJ whole genome shotgun (WGS) entry which is preliminary data.</text>
</comment>
<dbReference type="InterPro" id="IPR013424">
    <property type="entry name" value="Ice-binding_C"/>
</dbReference>
<sequence>MSANSGIAPVEFDNINPTYSSDFRVFSSQRLFTGVGSNVVDVSFFLPGTTTPALVSGFGSVFTDVDLTSSTKIEFFDAANASLGVFNVPVGTVDSESLSFLRVSFTEGAIISHVQITSGNMALGAGVNDGAPFGPDNVIDVVAMDDFIYAAPVPEPETYAMLLAGLGLIGAISRRRKASMN</sequence>
<keyword evidence="3" id="KW-1185">Reference proteome</keyword>
<dbReference type="Pfam" id="PF07589">
    <property type="entry name" value="PEP-CTERM"/>
    <property type="match status" value="1"/>
</dbReference>
<dbReference type="EMBL" id="FNKY01000001">
    <property type="protein sequence ID" value="SDQ70071.1"/>
    <property type="molecule type" value="Genomic_DNA"/>
</dbReference>
<dbReference type="Proteomes" id="UP000183471">
    <property type="component" value="Unassembled WGS sequence"/>
</dbReference>
<proteinExistence type="predicted"/>
<name>A0ABY0TEC1_9PROT</name>
<dbReference type="NCBIfam" id="TIGR02595">
    <property type="entry name" value="PEP_CTERM"/>
    <property type="match status" value="1"/>
</dbReference>